<feature type="compositionally biased region" description="Polar residues" evidence="1">
    <location>
        <begin position="341"/>
        <end position="353"/>
    </location>
</feature>
<gene>
    <name evidence="2" type="ORF">A8F95_01015</name>
</gene>
<dbReference type="AlphaFoldDB" id="A0A1B9B8D5"/>
<name>A0A1B9B8D5_9BACI</name>
<feature type="compositionally biased region" description="Basic and acidic residues" evidence="1">
    <location>
        <begin position="385"/>
        <end position="401"/>
    </location>
</feature>
<feature type="compositionally biased region" description="Basic and acidic residues" evidence="1">
    <location>
        <begin position="271"/>
        <end position="280"/>
    </location>
</feature>
<evidence type="ECO:0000256" key="1">
    <source>
        <dbReference type="SAM" id="MobiDB-lite"/>
    </source>
</evidence>
<evidence type="ECO:0000313" key="2">
    <source>
        <dbReference type="EMBL" id="OCA92333.1"/>
    </source>
</evidence>
<reference evidence="3" key="1">
    <citation type="submission" date="2016-05" db="EMBL/GenBank/DDBJ databases">
        <authorList>
            <person name="Liu B."/>
            <person name="Wang J."/>
            <person name="Zhu Y."/>
            <person name="Liu G."/>
            <person name="Chen Q."/>
            <person name="Chen Z."/>
            <person name="Lan J."/>
            <person name="Che J."/>
            <person name="Ge C."/>
            <person name="Shi H."/>
            <person name="Pan Z."/>
            <person name="Liu X."/>
        </authorList>
    </citation>
    <scope>NUCLEOTIDE SEQUENCE [LARGE SCALE GENOMIC DNA]</scope>
    <source>
        <strain evidence="3">FJAT-27215</strain>
    </source>
</reference>
<feature type="compositionally biased region" description="Polar residues" evidence="1">
    <location>
        <begin position="211"/>
        <end position="229"/>
    </location>
</feature>
<feature type="compositionally biased region" description="Polar residues" evidence="1">
    <location>
        <begin position="241"/>
        <end position="257"/>
    </location>
</feature>
<dbReference type="InterPro" id="IPR020139">
    <property type="entry name" value="DUF2642"/>
</dbReference>
<proteinExistence type="predicted"/>
<dbReference type="Pfam" id="PF10842">
    <property type="entry name" value="DUF2642"/>
    <property type="match status" value="1"/>
</dbReference>
<feature type="region of interest" description="Disordered" evidence="1">
    <location>
        <begin position="189"/>
        <end position="361"/>
    </location>
</feature>
<dbReference type="Proteomes" id="UP000092578">
    <property type="component" value="Unassembled WGS sequence"/>
</dbReference>
<dbReference type="EMBL" id="MAYT01000001">
    <property type="protein sequence ID" value="OCA92333.1"/>
    <property type="molecule type" value="Genomic_DNA"/>
</dbReference>
<feature type="compositionally biased region" description="Basic and acidic residues" evidence="1">
    <location>
        <begin position="144"/>
        <end position="157"/>
    </location>
</feature>
<evidence type="ECO:0008006" key="4">
    <source>
        <dbReference type="Google" id="ProtNLM"/>
    </source>
</evidence>
<comment type="caution">
    <text evidence="2">The sequence shown here is derived from an EMBL/GenBank/DDBJ whole genome shotgun (WGS) entry which is preliminary data.</text>
</comment>
<evidence type="ECO:0000313" key="3">
    <source>
        <dbReference type="Proteomes" id="UP000092578"/>
    </source>
</evidence>
<sequence length="445" mass="51047">MLNPYFSDTLKSLIGYSIGIFSSNGTLIKGSLADVKEDYLILQNKEGDFFYYHLHQIKSIAKNTKDLKINSMNDDYLRAEKLQGILEHCKQQWVTINCHNDQLVTGYLSDVFDDHIILISSEEKIIMQTFHISNVFPGFYESPKPAETDHSNKKETVTHSQSEELIEDEQEFNQEAVQKEQQMNAKIDLAPPASNESEVQREFKLEKTQKDSQTNANAHSNPPNLNESEAPSPLYEEDITTLENLPSSEQTEATTEGNTDHQTEFLPASSQRKDVQERSSAKQQSSIIYDFSEEPQQNHQPIADKENGSIDYGLSNKSLGLHPITDKGPLPISSKHEESQEPSVEDNQSSSEYTVDPPNLGKCFFRKKRSTKELRINKRSVKRHHVEEKRLPSPSAEDRRNQVKTILTAEEKEKILESQYYSLMMQAEKNYMELRKKRLDRESLK</sequence>
<feature type="compositionally biased region" description="Basic and acidic residues" evidence="1">
    <location>
        <begin position="198"/>
        <end position="210"/>
    </location>
</feature>
<feature type="region of interest" description="Disordered" evidence="1">
    <location>
        <begin position="379"/>
        <end position="402"/>
    </location>
</feature>
<keyword evidence="3" id="KW-1185">Reference proteome</keyword>
<accession>A0A1B9B8D5</accession>
<organism evidence="2 3">
    <name type="scientific">Pseudobacillus wudalianchiensis</name>
    <dbReference type="NCBI Taxonomy" id="1743143"/>
    <lineage>
        <taxon>Bacteria</taxon>
        <taxon>Bacillati</taxon>
        <taxon>Bacillota</taxon>
        <taxon>Bacilli</taxon>
        <taxon>Bacillales</taxon>
        <taxon>Bacillaceae</taxon>
        <taxon>Pseudobacillus</taxon>
    </lineage>
</organism>
<dbReference type="RefSeq" id="WP_065408851.1">
    <property type="nucleotide sequence ID" value="NZ_MAYT01000001.1"/>
</dbReference>
<feature type="region of interest" description="Disordered" evidence="1">
    <location>
        <begin position="143"/>
        <end position="163"/>
    </location>
</feature>
<protein>
    <recommendedName>
        <fullName evidence="4">DUF2642 domain-containing protein</fullName>
    </recommendedName>
</protein>